<dbReference type="CDD" id="cd11579">
    <property type="entry name" value="Glyco_tran_WbsX"/>
    <property type="match status" value="1"/>
</dbReference>
<protein>
    <submittedName>
        <fullName evidence="1">Glycosyl hydrolase</fullName>
    </submittedName>
</protein>
<dbReference type="EMBL" id="SGSU01000002">
    <property type="protein sequence ID" value="RZG69305.1"/>
    <property type="molecule type" value="Genomic_DNA"/>
</dbReference>
<name>A0A4V2DQ60_9GAMM</name>
<accession>A0A4V2DQ60</accession>
<dbReference type="Pfam" id="PF14307">
    <property type="entry name" value="Glyco_tran_WbsX"/>
    <property type="match status" value="1"/>
</dbReference>
<dbReference type="InterPro" id="IPR032719">
    <property type="entry name" value="WbsX"/>
</dbReference>
<keyword evidence="1" id="KW-0378">Hydrolase</keyword>
<sequence>MLFRNIFKAFQKRGFSFLIFVLKLINRYGFSTARKWLISYDVSSLSLGRTGSLRSQLLDSSGMDHDGHNSLYVAYDEKDIDIDKCPVKTIAFYLPQFHPIPENDLWWGKGFTEWTNVSKAIPQFDGHYQPHLPGEFGFYDLRIKEIQKAQIELARNYGIYGFCYHFYWFDGARLLEKPLNEILADKNLDFPFCICWANENWTRRWDGLENEVLMKQSYSSDFALSFIRDIEHILRDPRYIRVNGRPLLIIYRILLLPDPAATVEFWRKYCRDCGIGEIHLVAALTYDLIDPSIYGFDAGVEFPPHQTLSMKIHKPLLRLFNPKFSGATRCYYSIVASETTLRKYSFPCYRTVFPSWDNTARKPDNGLIFQGGDTKMYQKWLGCAFDSAIESKRASRSIDSLVFINAWNEWAEGAHLEPDRKYGYAWLDSTAKVVAKYSTNM</sequence>
<dbReference type="PANTHER" id="PTHR41244">
    <property type="entry name" value="RHAMNAN SYNTHESIS F"/>
    <property type="match status" value="1"/>
</dbReference>
<dbReference type="Proteomes" id="UP000293483">
    <property type="component" value="Unassembled WGS sequence"/>
</dbReference>
<comment type="caution">
    <text evidence="1">The sequence shown here is derived from an EMBL/GenBank/DDBJ whole genome shotgun (WGS) entry which is preliminary data.</text>
</comment>
<dbReference type="Gene3D" id="3.20.20.80">
    <property type="entry name" value="Glycosidases"/>
    <property type="match status" value="1"/>
</dbReference>
<reference evidence="1 2" key="1">
    <citation type="submission" date="2019-02" db="EMBL/GenBank/DDBJ databases">
        <title>The Batch Genome Submission of Acinetobacter spp. strains.</title>
        <authorList>
            <person name="Qin J."/>
            <person name="Hu Y."/>
            <person name="Ye H."/>
            <person name="Wei L."/>
            <person name="Feng Y."/>
            <person name="Zong Z."/>
        </authorList>
    </citation>
    <scope>NUCLEOTIDE SEQUENCE [LARGE SCALE GENOMIC DNA]</scope>
    <source>
        <strain evidence="1 2">WCHABo060081</strain>
    </source>
</reference>
<dbReference type="AlphaFoldDB" id="A0A4V2DQ60"/>
<dbReference type="GO" id="GO:0016787">
    <property type="term" value="F:hydrolase activity"/>
    <property type="evidence" value="ECO:0007669"/>
    <property type="project" value="UniProtKB-KW"/>
</dbReference>
<organism evidence="1 2">
    <name type="scientific">Acinetobacter bouvetii</name>
    <dbReference type="NCBI Taxonomy" id="202951"/>
    <lineage>
        <taxon>Bacteria</taxon>
        <taxon>Pseudomonadati</taxon>
        <taxon>Pseudomonadota</taxon>
        <taxon>Gammaproteobacteria</taxon>
        <taxon>Moraxellales</taxon>
        <taxon>Moraxellaceae</taxon>
        <taxon>Acinetobacter</taxon>
    </lineage>
</organism>
<proteinExistence type="predicted"/>
<evidence type="ECO:0000313" key="1">
    <source>
        <dbReference type="EMBL" id="RZG69305.1"/>
    </source>
</evidence>
<gene>
    <name evidence="1" type="ORF">EXE25_02400</name>
</gene>
<evidence type="ECO:0000313" key="2">
    <source>
        <dbReference type="Proteomes" id="UP000293483"/>
    </source>
</evidence>
<dbReference type="PANTHER" id="PTHR41244:SF1">
    <property type="entry name" value="GLYCOSYLTRANSFERASE"/>
    <property type="match status" value="1"/>
</dbReference>